<dbReference type="Gene3D" id="3.40.50.300">
    <property type="entry name" value="P-loop containing nucleotide triphosphate hydrolases"/>
    <property type="match status" value="1"/>
</dbReference>
<evidence type="ECO:0000313" key="3">
    <source>
        <dbReference type="Proteomes" id="UP000035579"/>
    </source>
</evidence>
<evidence type="ECO:0000313" key="1">
    <source>
        <dbReference type="EMBL" id="AKJ03718.1"/>
    </source>
</evidence>
<keyword evidence="4" id="KW-1185">Reference proteome</keyword>
<dbReference type="EMBL" id="QUMU01000019">
    <property type="protein sequence ID" value="REG22503.1"/>
    <property type="molecule type" value="Genomic_DNA"/>
</dbReference>
<keyword evidence="1" id="KW-0547">Nucleotide-binding</keyword>
<evidence type="ECO:0000313" key="2">
    <source>
        <dbReference type="EMBL" id="REG22503.1"/>
    </source>
</evidence>
<reference evidence="1 3" key="1">
    <citation type="submission" date="2015-05" db="EMBL/GenBank/DDBJ databases">
        <title>Genome assembly of Archangium gephyra DSM 2261.</title>
        <authorList>
            <person name="Sharma G."/>
            <person name="Subramanian S."/>
        </authorList>
    </citation>
    <scope>NUCLEOTIDE SEQUENCE [LARGE SCALE GENOMIC DNA]</scope>
    <source>
        <strain evidence="1 3">DSM 2261</strain>
    </source>
</reference>
<evidence type="ECO:0000313" key="4">
    <source>
        <dbReference type="Proteomes" id="UP000256345"/>
    </source>
</evidence>
<dbReference type="Proteomes" id="UP000035579">
    <property type="component" value="Chromosome"/>
</dbReference>
<dbReference type="Proteomes" id="UP000256345">
    <property type="component" value="Unassembled WGS sequence"/>
</dbReference>
<accession>A0AAC8TF71</accession>
<dbReference type="KEGG" id="age:AA314_05344"/>
<gene>
    <name evidence="1" type="ORF">AA314_05344</name>
    <name evidence="2" type="ORF">ATI61_11933</name>
</gene>
<proteinExistence type="predicted"/>
<dbReference type="InterPro" id="IPR027417">
    <property type="entry name" value="P-loop_NTPase"/>
</dbReference>
<sequence>MLPSHGVTLSLAGWTVAFECEDAALEESLVRAFPAFRTEAPAQARIRVLRPAAPLPVSTVRSLPEPRPVPGGGLRVEGEDYVADIAPEGRSATVTGEGRFPVDTVLKVMLAGELARRGGLLVHGVAVEHEGRAALWTGHSGAGKSTLGALWAKAGGTVLTDELVAVWPEADGWRAAGTPWNVGVPREASLRVVGLLGWDTASRWEPVGAGEVARVLLLNALLPEASASGRRYLLGTASRLLAGVETARLVFARDASAADVVRARLGAE</sequence>
<organism evidence="1 3">
    <name type="scientific">Archangium gephyra</name>
    <dbReference type="NCBI Taxonomy" id="48"/>
    <lineage>
        <taxon>Bacteria</taxon>
        <taxon>Pseudomonadati</taxon>
        <taxon>Myxococcota</taxon>
        <taxon>Myxococcia</taxon>
        <taxon>Myxococcales</taxon>
        <taxon>Cystobacterineae</taxon>
        <taxon>Archangiaceae</taxon>
        <taxon>Archangium</taxon>
    </lineage>
</organism>
<reference evidence="2 4" key="2">
    <citation type="submission" date="2018-08" db="EMBL/GenBank/DDBJ databases">
        <title>Genomic Encyclopedia of Archaeal and Bacterial Type Strains, Phase II (KMG-II): from individual species to whole genera.</title>
        <authorList>
            <person name="Goeker M."/>
        </authorList>
    </citation>
    <scope>NUCLEOTIDE SEQUENCE [LARGE SCALE GENOMIC DNA]</scope>
    <source>
        <strain evidence="2 4">DSM 2261</strain>
    </source>
</reference>
<dbReference type="AlphaFoldDB" id="A0AAC8TF71"/>
<dbReference type="RefSeq" id="WP_047857704.1">
    <property type="nucleotide sequence ID" value="NZ_CP011509.1"/>
</dbReference>
<dbReference type="EMBL" id="CP011509">
    <property type="protein sequence ID" value="AKJ03718.1"/>
    <property type="molecule type" value="Genomic_DNA"/>
</dbReference>
<name>A0AAC8TF71_9BACT</name>
<keyword evidence="1" id="KW-0067">ATP-binding</keyword>
<dbReference type="SUPFAM" id="SSF53795">
    <property type="entry name" value="PEP carboxykinase-like"/>
    <property type="match status" value="1"/>
</dbReference>
<dbReference type="GO" id="GO:0005524">
    <property type="term" value="F:ATP binding"/>
    <property type="evidence" value="ECO:0007669"/>
    <property type="project" value="UniProtKB-KW"/>
</dbReference>
<protein>
    <submittedName>
        <fullName evidence="1">ATP-binding membrane transport protein</fullName>
    </submittedName>
</protein>